<feature type="transmembrane region" description="Helical" evidence="7">
    <location>
        <begin position="275"/>
        <end position="294"/>
    </location>
</feature>
<feature type="transmembrane region" description="Helical" evidence="7">
    <location>
        <begin position="250"/>
        <end position="269"/>
    </location>
</feature>
<keyword evidence="4 7" id="KW-0812">Transmembrane</keyword>
<feature type="transmembrane region" description="Helical" evidence="7">
    <location>
        <begin position="12"/>
        <end position="31"/>
    </location>
</feature>
<evidence type="ECO:0000313" key="9">
    <source>
        <dbReference type="EMBL" id="KLI02669.1"/>
    </source>
</evidence>
<comment type="caution">
    <text evidence="9">The sequence shown here is derived from an EMBL/GenBank/DDBJ whole genome shotgun (WGS) entry which is preliminary data.</text>
</comment>
<dbReference type="STRING" id="1069536.SINU_06530"/>
<evidence type="ECO:0000313" key="10">
    <source>
        <dbReference type="Proteomes" id="UP000035553"/>
    </source>
</evidence>
<evidence type="ECO:0000256" key="1">
    <source>
        <dbReference type="ARBA" id="ARBA00004651"/>
    </source>
</evidence>
<dbReference type="Proteomes" id="UP000035553">
    <property type="component" value="Unassembled WGS sequence"/>
</dbReference>
<dbReference type="InterPro" id="IPR000620">
    <property type="entry name" value="EamA_dom"/>
</dbReference>
<name>A0A0U1QPE4_9BACL</name>
<comment type="similarity">
    <text evidence="2">Belongs to the EamA transporter family.</text>
</comment>
<dbReference type="GO" id="GO:0005886">
    <property type="term" value="C:plasma membrane"/>
    <property type="evidence" value="ECO:0007669"/>
    <property type="project" value="UniProtKB-SubCell"/>
</dbReference>
<sequence length="309" mass="34185">MNRKRVLIADSALLGITFVWGTTFIVVQNILDKLTPLTFNAWRFLIAALFLLFWQYMRRKKSTHILKSINWSLIGSGALLGGLLFAGYICQTIALLYTSASNAAFITGLSVVLVPIFSAFLLHQMPRRTALLSVPLAAVGLFFLTTHGSFILNKGDLIVLVSSVTFALHIVFTAKVTERYDSYALTIVQLFTVSCLAFAFSLFLEGGNAIAVQQIVQLDVLVVILFMALFATALAFLLQTALQKDTPATHVGIIYIMEPVFAAWTSILFQNAQFGTHEVAGSLLILIGMLLAEWPENLRKPKQSQEYRT</sequence>
<dbReference type="EMBL" id="AFVQ02000081">
    <property type="protein sequence ID" value="KLI02669.1"/>
    <property type="molecule type" value="Genomic_DNA"/>
</dbReference>
<dbReference type="Pfam" id="PF00892">
    <property type="entry name" value="EamA"/>
    <property type="match status" value="2"/>
</dbReference>
<evidence type="ECO:0000256" key="5">
    <source>
        <dbReference type="ARBA" id="ARBA00022989"/>
    </source>
</evidence>
<gene>
    <name evidence="9" type="ORF">SINU_06530</name>
</gene>
<dbReference type="PANTHER" id="PTHR42920:SF5">
    <property type="entry name" value="EAMA DOMAIN-CONTAINING PROTEIN"/>
    <property type="match status" value="1"/>
</dbReference>
<feature type="transmembrane region" description="Helical" evidence="7">
    <location>
        <begin position="37"/>
        <end position="57"/>
    </location>
</feature>
<feature type="transmembrane region" description="Helical" evidence="7">
    <location>
        <begin position="215"/>
        <end position="238"/>
    </location>
</feature>
<evidence type="ECO:0000256" key="2">
    <source>
        <dbReference type="ARBA" id="ARBA00007362"/>
    </source>
</evidence>
<organism evidence="9 10">
    <name type="scientific">Sporolactobacillus inulinus CASD</name>
    <dbReference type="NCBI Taxonomy" id="1069536"/>
    <lineage>
        <taxon>Bacteria</taxon>
        <taxon>Bacillati</taxon>
        <taxon>Bacillota</taxon>
        <taxon>Bacilli</taxon>
        <taxon>Bacillales</taxon>
        <taxon>Sporolactobacillaceae</taxon>
        <taxon>Sporolactobacillus</taxon>
    </lineage>
</organism>
<evidence type="ECO:0000259" key="8">
    <source>
        <dbReference type="Pfam" id="PF00892"/>
    </source>
</evidence>
<evidence type="ECO:0000256" key="7">
    <source>
        <dbReference type="SAM" id="Phobius"/>
    </source>
</evidence>
<proteinExistence type="inferred from homology"/>
<feature type="domain" description="EamA" evidence="8">
    <location>
        <begin position="9"/>
        <end position="145"/>
    </location>
</feature>
<feature type="transmembrane region" description="Helical" evidence="7">
    <location>
        <begin position="157"/>
        <end position="176"/>
    </location>
</feature>
<evidence type="ECO:0000256" key="6">
    <source>
        <dbReference type="ARBA" id="ARBA00023136"/>
    </source>
</evidence>
<evidence type="ECO:0000256" key="3">
    <source>
        <dbReference type="ARBA" id="ARBA00022475"/>
    </source>
</evidence>
<dbReference type="OrthoDB" id="9804865at2"/>
<evidence type="ECO:0000256" key="4">
    <source>
        <dbReference type="ARBA" id="ARBA00022692"/>
    </source>
</evidence>
<feature type="transmembrane region" description="Helical" evidence="7">
    <location>
        <begin position="183"/>
        <end position="203"/>
    </location>
</feature>
<dbReference type="InterPro" id="IPR051258">
    <property type="entry name" value="Diverse_Substrate_Transporter"/>
</dbReference>
<keyword evidence="6 7" id="KW-0472">Membrane</keyword>
<dbReference type="InterPro" id="IPR037185">
    <property type="entry name" value="EmrE-like"/>
</dbReference>
<dbReference type="SUPFAM" id="SSF103481">
    <property type="entry name" value="Multidrug resistance efflux transporter EmrE"/>
    <property type="match status" value="2"/>
</dbReference>
<keyword evidence="10" id="KW-1185">Reference proteome</keyword>
<feature type="transmembrane region" description="Helical" evidence="7">
    <location>
        <begin position="69"/>
        <end position="97"/>
    </location>
</feature>
<feature type="transmembrane region" description="Helical" evidence="7">
    <location>
        <begin position="103"/>
        <end position="122"/>
    </location>
</feature>
<dbReference type="RefSeq" id="WP_010026812.1">
    <property type="nucleotide sequence ID" value="NZ_AFVQ02000081.1"/>
</dbReference>
<feature type="domain" description="EamA" evidence="8">
    <location>
        <begin position="154"/>
        <end position="291"/>
    </location>
</feature>
<dbReference type="AlphaFoldDB" id="A0A0U1QPE4"/>
<keyword evidence="3" id="KW-1003">Cell membrane</keyword>
<comment type="subcellular location">
    <subcellularLocation>
        <location evidence="1">Cell membrane</location>
        <topology evidence="1">Multi-pass membrane protein</topology>
    </subcellularLocation>
</comment>
<protein>
    <recommendedName>
        <fullName evidence="8">EamA domain-containing protein</fullName>
    </recommendedName>
</protein>
<dbReference type="PANTHER" id="PTHR42920">
    <property type="entry name" value="OS03G0707200 PROTEIN-RELATED"/>
    <property type="match status" value="1"/>
</dbReference>
<accession>A0A0U1QPE4</accession>
<reference evidence="9 10" key="1">
    <citation type="journal article" date="2011" name="J. Bacteriol.">
        <title>Draft genome sequence of Sporolactobacillus inulinus strain CASD, an efficient D-lactic acid-producing bacterium with high-concentration lactate tolerance capability.</title>
        <authorList>
            <person name="Yu B."/>
            <person name="Su F."/>
            <person name="Wang L."/>
            <person name="Xu K."/>
            <person name="Zhao B."/>
            <person name="Xu P."/>
        </authorList>
    </citation>
    <scope>NUCLEOTIDE SEQUENCE [LARGE SCALE GENOMIC DNA]</scope>
    <source>
        <strain evidence="9 10">CASD</strain>
    </source>
</reference>
<feature type="transmembrane region" description="Helical" evidence="7">
    <location>
        <begin position="129"/>
        <end position="151"/>
    </location>
</feature>
<keyword evidence="5 7" id="KW-1133">Transmembrane helix</keyword>